<name>A0A644YUK1_9ZZZZ</name>
<organism evidence="6">
    <name type="scientific">bioreactor metagenome</name>
    <dbReference type="NCBI Taxonomy" id="1076179"/>
    <lineage>
        <taxon>unclassified sequences</taxon>
        <taxon>metagenomes</taxon>
        <taxon>ecological metagenomes</taxon>
    </lineage>
</organism>
<dbReference type="GO" id="GO:0051536">
    <property type="term" value="F:iron-sulfur cluster binding"/>
    <property type="evidence" value="ECO:0007669"/>
    <property type="project" value="UniProtKB-KW"/>
</dbReference>
<dbReference type="CDD" id="cd02766">
    <property type="entry name" value="MopB_3"/>
    <property type="match status" value="1"/>
</dbReference>
<evidence type="ECO:0000259" key="5">
    <source>
        <dbReference type="PROSITE" id="PS51669"/>
    </source>
</evidence>
<dbReference type="Gene3D" id="2.20.25.90">
    <property type="entry name" value="ADC-like domains"/>
    <property type="match status" value="1"/>
</dbReference>
<dbReference type="Gene3D" id="3.40.50.740">
    <property type="match status" value="1"/>
</dbReference>
<accession>A0A644YUK1</accession>
<dbReference type="EMBL" id="VSSQ01006307">
    <property type="protein sequence ID" value="MPM32242.1"/>
    <property type="molecule type" value="Genomic_DNA"/>
</dbReference>
<dbReference type="InterPro" id="IPR050612">
    <property type="entry name" value="Prok_Mopterin_Oxidored"/>
</dbReference>
<dbReference type="InterPro" id="IPR009010">
    <property type="entry name" value="Asp_de-COase-like_dom_sf"/>
</dbReference>
<gene>
    <name evidence="6" type="primary">ynfF_6</name>
    <name evidence="6" type="ORF">SDC9_78804</name>
</gene>
<dbReference type="Pfam" id="PF04879">
    <property type="entry name" value="Molybdop_Fe4S4"/>
    <property type="match status" value="1"/>
</dbReference>
<comment type="caution">
    <text evidence="6">The sequence shown here is derived from an EMBL/GenBank/DDBJ whole genome shotgun (WGS) entry which is preliminary data.</text>
</comment>
<dbReference type="Pfam" id="PF00384">
    <property type="entry name" value="Molybdopterin"/>
    <property type="match status" value="1"/>
</dbReference>
<dbReference type="PANTHER" id="PTHR43742:SF6">
    <property type="entry name" value="OXIDOREDUCTASE YYAE-RELATED"/>
    <property type="match status" value="1"/>
</dbReference>
<keyword evidence="4" id="KW-0411">Iron-sulfur</keyword>
<dbReference type="PANTHER" id="PTHR43742">
    <property type="entry name" value="TRIMETHYLAMINE-N-OXIDE REDUCTASE"/>
    <property type="match status" value="1"/>
</dbReference>
<dbReference type="Gene3D" id="3.30.2070.10">
    <property type="entry name" value="Formate dehydrogenase/DMSO reductase"/>
    <property type="match status" value="1"/>
</dbReference>
<keyword evidence="2" id="KW-0479">Metal-binding</keyword>
<dbReference type="PROSITE" id="PS51669">
    <property type="entry name" value="4FE4S_MOW_BIS_MGD"/>
    <property type="match status" value="1"/>
</dbReference>
<dbReference type="InterPro" id="IPR006657">
    <property type="entry name" value="MoPterin_dinucl-bd_dom"/>
</dbReference>
<dbReference type="GO" id="GO:0043546">
    <property type="term" value="F:molybdopterin cofactor binding"/>
    <property type="evidence" value="ECO:0007669"/>
    <property type="project" value="InterPro"/>
</dbReference>
<dbReference type="Pfam" id="PF01568">
    <property type="entry name" value="Molydop_binding"/>
    <property type="match status" value="1"/>
</dbReference>
<dbReference type="Gene3D" id="2.40.40.20">
    <property type="match status" value="1"/>
</dbReference>
<feature type="domain" description="4Fe-4S Mo/W bis-MGD-type" evidence="5">
    <location>
        <begin position="3"/>
        <end position="60"/>
    </location>
</feature>
<dbReference type="EC" id="1.8.99.-" evidence="6"/>
<sequence>MARTTLRTACTMNCYGGCPIDVDVEDGRIVEVRGSAYFPEAQQKLCLKGLSYPQLLNSPERLKTPYIRKDGVLTPASWDEAMDLIVKRLTELRGEYGPETVMLYKGSGNLGGSTANLGMNFWYCFGGYTGRSGGLCDAAQETAINDMFGSSDYGSIAEIADAKLIILWGKNPVHTNLHSMRYIHDAIDKGAKLVVIDPRVSESSDRATLHITPKGGTDGLVAAGLIKFILARGLEDRDFIDKHVHGMPEYEEYLQSLTIGSIVRETGVRLTEFSKLCDLIAETPDFALIQGKGLQRYSNGGQTCRAIAAVAAVCGIIGKRGAGFHASTFMENPPKWPFFPPKPRDHIRETVPVAAVPLEIPKLDPPVKALWVERANPMVSAPGTNDMQRFIESLEFVVVPEAFMTETAKLADVVLPVAMFMERADLFYTYGQNYLQYRQKIVEPPEGCRSEPDIFRELAARFGFDEKYFPKNDVEILRACLAESPYALTLEDLEVAPAKLTSYRDIAWGDLKFNTPSGKIELYSEGLAARWGCDPLPKYVPPLIPKGSFQLITPHAINRINSQFVQNFWLDDAGDDALHMNRADAARLHIKTGDTVRIYNELGEMALPVKVGERVREGAVTVFSGLANLNRLMAPIVTDIGDGASFHTAAVEIERVIL</sequence>
<dbReference type="SUPFAM" id="SSF53706">
    <property type="entry name" value="Formate dehydrogenase/DMSO reductase, domains 1-3"/>
    <property type="match status" value="1"/>
</dbReference>
<dbReference type="AlphaFoldDB" id="A0A644YUK1"/>
<dbReference type="Gene3D" id="3.40.228.10">
    <property type="entry name" value="Dimethylsulfoxide Reductase, domain 2"/>
    <property type="match status" value="1"/>
</dbReference>
<dbReference type="GO" id="GO:0046872">
    <property type="term" value="F:metal ion binding"/>
    <property type="evidence" value="ECO:0007669"/>
    <property type="project" value="UniProtKB-KW"/>
</dbReference>
<dbReference type="SUPFAM" id="SSF50692">
    <property type="entry name" value="ADC-like"/>
    <property type="match status" value="1"/>
</dbReference>
<reference evidence="6" key="1">
    <citation type="submission" date="2019-08" db="EMBL/GenBank/DDBJ databases">
        <authorList>
            <person name="Kucharzyk K."/>
            <person name="Murdoch R.W."/>
            <person name="Higgins S."/>
            <person name="Loffler F."/>
        </authorList>
    </citation>
    <scope>NUCLEOTIDE SEQUENCE</scope>
</reference>
<keyword evidence="3" id="KW-0408">Iron</keyword>
<dbReference type="InterPro" id="IPR006963">
    <property type="entry name" value="Mopterin_OxRdtase_4Fe-4S_dom"/>
</dbReference>
<dbReference type="SMART" id="SM00926">
    <property type="entry name" value="Molybdop_Fe4S4"/>
    <property type="match status" value="1"/>
</dbReference>
<proteinExistence type="inferred from homology"/>
<comment type="similarity">
    <text evidence="1">Belongs to the prokaryotic molybdopterin-containing oxidoreductase family.</text>
</comment>
<evidence type="ECO:0000313" key="6">
    <source>
        <dbReference type="EMBL" id="MPM32242.1"/>
    </source>
</evidence>
<evidence type="ECO:0000256" key="1">
    <source>
        <dbReference type="ARBA" id="ARBA00010312"/>
    </source>
</evidence>
<evidence type="ECO:0000256" key="3">
    <source>
        <dbReference type="ARBA" id="ARBA00023004"/>
    </source>
</evidence>
<keyword evidence="6" id="KW-0560">Oxidoreductase</keyword>
<evidence type="ECO:0000256" key="4">
    <source>
        <dbReference type="ARBA" id="ARBA00023014"/>
    </source>
</evidence>
<dbReference type="InterPro" id="IPR006656">
    <property type="entry name" value="Mopterin_OxRdtase"/>
</dbReference>
<dbReference type="GO" id="GO:0016491">
    <property type="term" value="F:oxidoreductase activity"/>
    <property type="evidence" value="ECO:0007669"/>
    <property type="project" value="UniProtKB-KW"/>
</dbReference>
<evidence type="ECO:0000256" key="2">
    <source>
        <dbReference type="ARBA" id="ARBA00022723"/>
    </source>
</evidence>
<protein>
    <submittedName>
        <fullName evidence="6">Putative dimethyl sulfoxide reductase chain YnfF</fullName>
        <ecNumber evidence="6">1.8.99.-</ecNumber>
    </submittedName>
</protein>